<dbReference type="InterPro" id="IPR026870">
    <property type="entry name" value="Zinc_ribbon_dom"/>
</dbReference>
<feature type="domain" description="PASTA" evidence="3">
    <location>
        <begin position="303"/>
        <end position="369"/>
    </location>
</feature>
<protein>
    <submittedName>
        <fullName evidence="4">Transmembrane serine/threonine-protein kinase B</fullName>
    </submittedName>
</protein>
<accession>A0A087BPJ1</accession>
<evidence type="ECO:0000313" key="5">
    <source>
        <dbReference type="Proteomes" id="UP000029024"/>
    </source>
</evidence>
<name>A0A087BPJ1_BIFLN</name>
<feature type="transmembrane region" description="Helical" evidence="2">
    <location>
        <begin position="123"/>
        <end position="145"/>
    </location>
</feature>
<feature type="compositionally biased region" description="Basic and acidic residues" evidence="1">
    <location>
        <begin position="609"/>
        <end position="630"/>
    </location>
</feature>
<organism evidence="4 5">
    <name type="scientific">Bifidobacterium longum subsp. suis</name>
    <dbReference type="NCBI Taxonomy" id="1695"/>
    <lineage>
        <taxon>Bacteria</taxon>
        <taxon>Bacillati</taxon>
        <taxon>Actinomycetota</taxon>
        <taxon>Actinomycetes</taxon>
        <taxon>Bifidobacteriales</taxon>
        <taxon>Bifidobacteriaceae</taxon>
        <taxon>Bifidobacterium</taxon>
    </lineage>
</organism>
<dbReference type="Gene3D" id="3.30.10.20">
    <property type="match status" value="1"/>
</dbReference>
<keyword evidence="2" id="KW-1133">Transmembrane helix</keyword>
<dbReference type="InterPro" id="IPR005543">
    <property type="entry name" value="PASTA_dom"/>
</dbReference>
<feature type="region of interest" description="Disordered" evidence="1">
    <location>
        <begin position="604"/>
        <end position="639"/>
    </location>
</feature>
<reference evidence="4 5" key="1">
    <citation type="submission" date="2014-03" db="EMBL/GenBank/DDBJ databases">
        <title>Genomics of Bifidobacteria.</title>
        <authorList>
            <person name="Ventura M."/>
            <person name="Milani C."/>
            <person name="Lugli G.A."/>
        </authorList>
    </citation>
    <scope>NUCLEOTIDE SEQUENCE [LARGE SCALE GENOMIC DNA]</scope>
    <source>
        <strain evidence="4 5">LMG 21814</strain>
    </source>
</reference>
<feature type="region of interest" description="Disordered" evidence="1">
    <location>
        <begin position="31"/>
        <end position="62"/>
    </location>
</feature>
<gene>
    <name evidence="4" type="ORF">BLSS_0778</name>
</gene>
<dbReference type="CDD" id="cd06577">
    <property type="entry name" value="PASTA_pknB"/>
    <property type="match status" value="1"/>
</dbReference>
<evidence type="ECO:0000256" key="2">
    <source>
        <dbReference type="SAM" id="Phobius"/>
    </source>
</evidence>
<evidence type="ECO:0000256" key="1">
    <source>
        <dbReference type="SAM" id="MobiDB-lite"/>
    </source>
</evidence>
<dbReference type="Pfam" id="PF13240">
    <property type="entry name" value="Zn_Ribbon_1"/>
    <property type="match status" value="1"/>
</dbReference>
<keyword evidence="4" id="KW-0808">Transferase</keyword>
<keyword evidence="2" id="KW-0472">Membrane</keyword>
<keyword evidence="2 4" id="KW-0812">Transmembrane</keyword>
<proteinExistence type="predicted"/>
<dbReference type="GO" id="GO:0016301">
    <property type="term" value="F:kinase activity"/>
    <property type="evidence" value="ECO:0007669"/>
    <property type="project" value="UniProtKB-KW"/>
</dbReference>
<sequence>MLCPNCHTDNAEGSKFCETCGTPLTATEANTAASSASMTPQDAPVAPTPAGATPAPAAASVPGPGGAAVPPIPMPQGAAGMSAPAVVSAPAATQPTATVATATQTAPATATTTAATKPGPNKLIIMLVAVLAALIIAGVALFLTYRSEVWGGKSLPDPASIASSVTDKNGKKASAVKAKDVTAALKAKGLNAKTEKVFSGKDSGEFIGYKNAAPGARVKAGSTVVVQESAGPGVPKDTLGAQVNKVTETFADMGVPVHYKKVFVSDAKKNPEGSVVATYPAAGTGVKDDEKDKGIYIGVAAKGDDTALPIDVMGQDVDTVKSQLESEGHTVTVEQRFSSKDYVGKVSGASPAPGSSLSSGEDVTLYQGIDASDTKEAFTGHDLAETGGDALLGTTRAADGQWCTNDGKCITIDNYKVTEGGSDNADYTGDYDGTLIACDAIQQAYCSSPKADYLVTQDYGAFELMPHISLTNFWANGKMYDGNGVHMGDSWPTSGEYHMQDLFLVVPTGSDLQGLEDKGYFDKDALAAAKKQKAVDTNRPFILYRDPKLYDTTTAPYNGAGNGANPFLPYNGYNGSKSDIVKMKPAPSDADAYYLVEASEPDWDSLPDADVKAPSTKDKGDSKDSKDSNKSSKKSGTPDAASLKVFSDLAGAQYAYTIAGDGSAFTTISLDDRGNFSGTVDEADMSSGDSAANAPRIQTKFSGKFASATSNSDGTVTLKCDASAFKIDDKSKSDKSGFSPCGTFTGYPSGTSSDALPSEAQAMLVKRGTPDGPSDWMLINTEGSGIFIRTQK</sequence>
<evidence type="ECO:0000313" key="4">
    <source>
        <dbReference type="EMBL" id="KFI72941.1"/>
    </source>
</evidence>
<dbReference type="AlphaFoldDB" id="A0A087BPJ1"/>
<evidence type="ECO:0000259" key="3">
    <source>
        <dbReference type="PROSITE" id="PS51178"/>
    </source>
</evidence>
<dbReference type="PROSITE" id="PS51178">
    <property type="entry name" value="PASTA"/>
    <property type="match status" value="1"/>
</dbReference>
<dbReference type="Proteomes" id="UP000029024">
    <property type="component" value="Unassembled WGS sequence"/>
</dbReference>
<dbReference type="SMART" id="SM00740">
    <property type="entry name" value="PASTA"/>
    <property type="match status" value="2"/>
</dbReference>
<dbReference type="EMBL" id="JGZA01000004">
    <property type="protein sequence ID" value="KFI72941.1"/>
    <property type="molecule type" value="Genomic_DNA"/>
</dbReference>
<keyword evidence="4" id="KW-0418">Kinase</keyword>
<comment type="caution">
    <text evidence="4">The sequence shown here is derived from an EMBL/GenBank/DDBJ whole genome shotgun (WGS) entry which is preliminary data.</text>
</comment>
<dbReference type="Pfam" id="PF03793">
    <property type="entry name" value="PASTA"/>
    <property type="match status" value="1"/>
</dbReference>